<evidence type="ECO:0000256" key="1">
    <source>
        <dbReference type="ARBA" id="ARBA00004651"/>
    </source>
</evidence>
<feature type="transmembrane region" description="Helical" evidence="9">
    <location>
        <begin position="174"/>
        <end position="192"/>
    </location>
</feature>
<feature type="transmembrane region" description="Helical" evidence="9">
    <location>
        <begin position="106"/>
        <end position="131"/>
    </location>
</feature>
<keyword evidence="7 9" id="KW-1133">Transmembrane helix</keyword>
<dbReference type="GO" id="GO:0043190">
    <property type="term" value="C:ATP-binding cassette (ABC) transporter complex"/>
    <property type="evidence" value="ECO:0007669"/>
    <property type="project" value="InterPro"/>
</dbReference>
<evidence type="ECO:0000256" key="2">
    <source>
        <dbReference type="ARBA" id="ARBA00022448"/>
    </source>
</evidence>
<feature type="transmembrane region" description="Helical" evidence="9">
    <location>
        <begin position="61"/>
        <end position="81"/>
    </location>
</feature>
<dbReference type="GO" id="GO:0015920">
    <property type="term" value="P:lipopolysaccharide transport"/>
    <property type="evidence" value="ECO:0007669"/>
    <property type="project" value="TreeGrafter"/>
</dbReference>
<evidence type="ECO:0000256" key="4">
    <source>
        <dbReference type="ARBA" id="ARBA00022597"/>
    </source>
</evidence>
<evidence type="ECO:0000256" key="9">
    <source>
        <dbReference type="SAM" id="Phobius"/>
    </source>
</evidence>
<dbReference type="PANTHER" id="PTHR30413">
    <property type="entry name" value="INNER MEMBRANE TRANSPORT PERMEASE"/>
    <property type="match status" value="1"/>
</dbReference>
<dbReference type="PANTHER" id="PTHR30413:SF10">
    <property type="entry name" value="CAPSULE POLYSACCHARIDE EXPORT INNER-MEMBRANE PROTEIN CTRC"/>
    <property type="match status" value="1"/>
</dbReference>
<dbReference type="PROSITE" id="PS51012">
    <property type="entry name" value="ABC_TM2"/>
    <property type="match status" value="1"/>
</dbReference>
<dbReference type="PRINTS" id="PR00164">
    <property type="entry name" value="ABC2TRNSPORT"/>
</dbReference>
<dbReference type="InterPro" id="IPR047817">
    <property type="entry name" value="ABC2_TM_bact-type"/>
</dbReference>
<proteinExistence type="predicted"/>
<feature type="transmembrane region" description="Helical" evidence="9">
    <location>
        <begin position="143"/>
        <end position="167"/>
    </location>
</feature>
<evidence type="ECO:0000313" key="11">
    <source>
        <dbReference type="EMBL" id="SFV58535.1"/>
    </source>
</evidence>
<name>A0A1W1BYH2_9ZZZZ</name>
<dbReference type="Pfam" id="PF01061">
    <property type="entry name" value="ABC2_membrane"/>
    <property type="match status" value="1"/>
</dbReference>
<evidence type="ECO:0000256" key="7">
    <source>
        <dbReference type="ARBA" id="ARBA00022989"/>
    </source>
</evidence>
<dbReference type="InterPro" id="IPR013525">
    <property type="entry name" value="ABC2_TM"/>
</dbReference>
<dbReference type="PIRSF" id="PIRSF006648">
    <property type="entry name" value="DrrB"/>
    <property type="match status" value="1"/>
</dbReference>
<feature type="transmembrane region" description="Helical" evidence="9">
    <location>
        <begin position="33"/>
        <end position="55"/>
    </location>
</feature>
<feature type="domain" description="ABC transmembrane type-2" evidence="10">
    <location>
        <begin position="31"/>
        <end position="251"/>
    </location>
</feature>
<evidence type="ECO:0000259" key="10">
    <source>
        <dbReference type="PROSITE" id="PS51012"/>
    </source>
</evidence>
<protein>
    <submittedName>
        <fullName evidence="11">Capsular polysaccharide ABC transporter, permease protein KpsM</fullName>
    </submittedName>
</protein>
<accession>A0A1W1BYH2</accession>
<keyword evidence="6" id="KW-0972">Capsule biogenesis/degradation</keyword>
<evidence type="ECO:0000256" key="3">
    <source>
        <dbReference type="ARBA" id="ARBA00022475"/>
    </source>
</evidence>
<dbReference type="InterPro" id="IPR000412">
    <property type="entry name" value="ABC_2_transport"/>
</dbReference>
<keyword evidence="8 9" id="KW-0472">Membrane</keyword>
<evidence type="ECO:0000256" key="5">
    <source>
        <dbReference type="ARBA" id="ARBA00022692"/>
    </source>
</evidence>
<comment type="subcellular location">
    <subcellularLocation>
        <location evidence="1">Cell membrane</location>
        <topology evidence="1">Multi-pass membrane protein</topology>
    </subcellularLocation>
</comment>
<feature type="transmembrane region" description="Helical" evidence="9">
    <location>
        <begin position="230"/>
        <end position="248"/>
    </location>
</feature>
<dbReference type="GO" id="GO:0140359">
    <property type="term" value="F:ABC-type transporter activity"/>
    <property type="evidence" value="ECO:0007669"/>
    <property type="project" value="InterPro"/>
</dbReference>
<organism evidence="11">
    <name type="scientific">hydrothermal vent metagenome</name>
    <dbReference type="NCBI Taxonomy" id="652676"/>
    <lineage>
        <taxon>unclassified sequences</taxon>
        <taxon>metagenomes</taxon>
        <taxon>ecological metagenomes</taxon>
    </lineage>
</organism>
<keyword evidence="2" id="KW-0813">Transport</keyword>
<keyword evidence="3" id="KW-1003">Cell membrane</keyword>
<sequence length="258" mass="29818">MVKRSSWQVQKSVIYALFLREVNVRFSAGKLGYFWVIFEPLIQIFIFVTVKVMLFGGNSNIDYPVFITLGFVAFNLFRHIINRSMTTFKSNKGLYAYKQVKPIDGLIARVLVEILITTIIAIIFISVGLYLGFDMHVESLDMLIISFIWLIIFSFGFGLLVGVVGFFYDSIKKVVKLVLSPLMFVSAIFYSMQDMPQTLQDLLYYNPLVHFMELIHSSYFYVLDDGYVDYGYLILTTVAPLYMGLWLYQKFEKGIISL</sequence>
<reference evidence="11" key="1">
    <citation type="submission" date="2016-10" db="EMBL/GenBank/DDBJ databases">
        <authorList>
            <person name="de Groot N.N."/>
        </authorList>
    </citation>
    <scope>NUCLEOTIDE SEQUENCE</scope>
</reference>
<evidence type="ECO:0000256" key="8">
    <source>
        <dbReference type="ARBA" id="ARBA00023136"/>
    </source>
</evidence>
<keyword evidence="5 9" id="KW-0812">Transmembrane</keyword>
<gene>
    <name evidence="11" type="ORF">MNB_SV-12-8</name>
</gene>
<dbReference type="AlphaFoldDB" id="A0A1W1BYH2"/>
<keyword evidence="4" id="KW-0762">Sugar transport</keyword>
<evidence type="ECO:0000256" key="6">
    <source>
        <dbReference type="ARBA" id="ARBA00022903"/>
    </source>
</evidence>
<dbReference type="EMBL" id="FPHE01000084">
    <property type="protein sequence ID" value="SFV58535.1"/>
    <property type="molecule type" value="Genomic_DNA"/>
</dbReference>